<sequence length="195" mass="21816">MGRRKIEMKLVRDSSSRQVTFTKRRNGVFRKANELATLCGAEVAIIAFSPGGKPFSYGHPSVNAITNRFLRRGSVEDNNGGSKGRRRASSYNNGEAVIEKLNQKLMNLMNEAEVEKKKGEMLNERLKKMNLKLNNEGKLPLEGMNKEELGKLKKFLEGMRDEVEEGVKQLEASSCLMLLAHKAVDKKENCNASAN</sequence>
<dbReference type="GO" id="GO:0046983">
    <property type="term" value="F:protein dimerization activity"/>
    <property type="evidence" value="ECO:0007669"/>
    <property type="project" value="InterPro"/>
</dbReference>
<protein>
    <recommendedName>
        <fullName evidence="7">MADS-box domain-containing protein</fullName>
    </recommendedName>
</protein>
<dbReference type="SMART" id="SM00432">
    <property type="entry name" value="MADS"/>
    <property type="match status" value="1"/>
</dbReference>
<comment type="caution">
    <text evidence="8">The sequence shown here is derived from an EMBL/GenBank/DDBJ whole genome shotgun (WGS) entry which is preliminary data.</text>
</comment>
<comment type="subcellular location">
    <subcellularLocation>
        <location evidence="1">Nucleus</location>
    </subcellularLocation>
</comment>
<dbReference type="PANTHER" id="PTHR11945">
    <property type="entry name" value="MADS BOX PROTEIN"/>
    <property type="match status" value="1"/>
</dbReference>
<evidence type="ECO:0000313" key="9">
    <source>
        <dbReference type="Proteomes" id="UP001293593"/>
    </source>
</evidence>
<keyword evidence="3" id="KW-0238">DNA-binding</keyword>
<keyword evidence="4" id="KW-0804">Transcription</keyword>
<keyword evidence="9" id="KW-1185">Reference proteome</keyword>
<dbReference type="PANTHER" id="PTHR11945:SF229">
    <property type="entry name" value="AGAMOUS-LIKE 55-RELATED"/>
    <property type="match status" value="1"/>
</dbReference>
<dbReference type="Pfam" id="PF00319">
    <property type="entry name" value="SRF-TF"/>
    <property type="match status" value="1"/>
</dbReference>
<dbReference type="GO" id="GO:0000981">
    <property type="term" value="F:DNA-binding transcription factor activity, RNA polymerase II-specific"/>
    <property type="evidence" value="ECO:0007669"/>
    <property type="project" value="TreeGrafter"/>
</dbReference>
<feature type="region of interest" description="Disordered" evidence="6">
    <location>
        <begin position="73"/>
        <end position="93"/>
    </location>
</feature>
<gene>
    <name evidence="8" type="ORF">QN277_009953</name>
</gene>
<reference evidence="8" key="1">
    <citation type="submission" date="2023-10" db="EMBL/GenBank/DDBJ databases">
        <title>Chromosome-level genome of the transformable northern wattle, Acacia crassicarpa.</title>
        <authorList>
            <person name="Massaro I."/>
            <person name="Sinha N.R."/>
            <person name="Poethig S."/>
            <person name="Leichty A.R."/>
        </authorList>
    </citation>
    <scope>NUCLEOTIDE SEQUENCE</scope>
    <source>
        <strain evidence="8">Acra3RX</strain>
        <tissue evidence="8">Leaf</tissue>
    </source>
</reference>
<dbReference type="AlphaFoldDB" id="A0AAE1IQ83"/>
<evidence type="ECO:0000256" key="3">
    <source>
        <dbReference type="ARBA" id="ARBA00023125"/>
    </source>
</evidence>
<keyword evidence="5" id="KW-0539">Nucleus</keyword>
<dbReference type="PRINTS" id="PR00404">
    <property type="entry name" value="MADSDOMAIN"/>
</dbReference>
<dbReference type="InterPro" id="IPR036879">
    <property type="entry name" value="TF_MADSbox_sf"/>
</dbReference>
<evidence type="ECO:0000256" key="6">
    <source>
        <dbReference type="SAM" id="MobiDB-lite"/>
    </source>
</evidence>
<proteinExistence type="predicted"/>
<name>A0AAE1IQ83_9FABA</name>
<evidence type="ECO:0000256" key="4">
    <source>
        <dbReference type="ARBA" id="ARBA00023163"/>
    </source>
</evidence>
<evidence type="ECO:0000256" key="2">
    <source>
        <dbReference type="ARBA" id="ARBA00023015"/>
    </source>
</evidence>
<dbReference type="GO" id="GO:0005634">
    <property type="term" value="C:nucleus"/>
    <property type="evidence" value="ECO:0007669"/>
    <property type="project" value="UniProtKB-SubCell"/>
</dbReference>
<dbReference type="Gene3D" id="3.40.1810.10">
    <property type="entry name" value="Transcription factor, MADS-box"/>
    <property type="match status" value="1"/>
</dbReference>
<accession>A0AAE1IQ83</accession>
<dbReference type="EMBL" id="JAWXYG010000014">
    <property type="protein sequence ID" value="KAK4254595.1"/>
    <property type="molecule type" value="Genomic_DNA"/>
</dbReference>
<feature type="domain" description="MADS-box" evidence="7">
    <location>
        <begin position="1"/>
        <end position="61"/>
    </location>
</feature>
<dbReference type="PROSITE" id="PS50066">
    <property type="entry name" value="MADS_BOX_2"/>
    <property type="match status" value="1"/>
</dbReference>
<evidence type="ECO:0000256" key="5">
    <source>
        <dbReference type="ARBA" id="ARBA00023242"/>
    </source>
</evidence>
<keyword evidence="2" id="KW-0805">Transcription regulation</keyword>
<dbReference type="GO" id="GO:0000978">
    <property type="term" value="F:RNA polymerase II cis-regulatory region sequence-specific DNA binding"/>
    <property type="evidence" value="ECO:0007669"/>
    <property type="project" value="TreeGrafter"/>
</dbReference>
<dbReference type="SUPFAM" id="SSF55455">
    <property type="entry name" value="SRF-like"/>
    <property type="match status" value="1"/>
</dbReference>
<dbReference type="Proteomes" id="UP001293593">
    <property type="component" value="Unassembled WGS sequence"/>
</dbReference>
<dbReference type="InterPro" id="IPR002100">
    <property type="entry name" value="TF_MADSbox"/>
</dbReference>
<dbReference type="FunFam" id="3.40.1810.10:FF:000006">
    <property type="entry name" value="Agamous-like MADS-box protein AGL62"/>
    <property type="match status" value="1"/>
</dbReference>
<evidence type="ECO:0000259" key="7">
    <source>
        <dbReference type="PROSITE" id="PS50066"/>
    </source>
</evidence>
<evidence type="ECO:0000256" key="1">
    <source>
        <dbReference type="ARBA" id="ARBA00004123"/>
    </source>
</evidence>
<evidence type="ECO:0000313" key="8">
    <source>
        <dbReference type="EMBL" id="KAK4254595.1"/>
    </source>
</evidence>
<organism evidence="8 9">
    <name type="scientific">Acacia crassicarpa</name>
    <name type="common">northern wattle</name>
    <dbReference type="NCBI Taxonomy" id="499986"/>
    <lineage>
        <taxon>Eukaryota</taxon>
        <taxon>Viridiplantae</taxon>
        <taxon>Streptophyta</taxon>
        <taxon>Embryophyta</taxon>
        <taxon>Tracheophyta</taxon>
        <taxon>Spermatophyta</taxon>
        <taxon>Magnoliopsida</taxon>
        <taxon>eudicotyledons</taxon>
        <taxon>Gunneridae</taxon>
        <taxon>Pentapetalae</taxon>
        <taxon>rosids</taxon>
        <taxon>fabids</taxon>
        <taxon>Fabales</taxon>
        <taxon>Fabaceae</taxon>
        <taxon>Caesalpinioideae</taxon>
        <taxon>mimosoid clade</taxon>
        <taxon>Acacieae</taxon>
        <taxon>Acacia</taxon>
    </lineage>
</organism>